<dbReference type="InterPro" id="IPR037189">
    <property type="entry name" value="HBS1-like_N_sf"/>
</dbReference>
<dbReference type="InterPro" id="IPR000210">
    <property type="entry name" value="BTB/POZ_dom"/>
</dbReference>
<dbReference type="InterPro" id="IPR011333">
    <property type="entry name" value="SKP1/BTB/POZ_sf"/>
</dbReference>
<dbReference type="Proteomes" id="UP001217089">
    <property type="component" value="Unassembled WGS sequence"/>
</dbReference>
<dbReference type="SUPFAM" id="SSF54695">
    <property type="entry name" value="POZ domain"/>
    <property type="match status" value="1"/>
</dbReference>
<dbReference type="PANTHER" id="PTHR24413">
    <property type="entry name" value="SPECKLE-TYPE POZ PROTEIN"/>
    <property type="match status" value="1"/>
</dbReference>
<proteinExistence type="predicted"/>
<organism evidence="2 3">
    <name type="scientific">Tegillarca granosa</name>
    <name type="common">Malaysian cockle</name>
    <name type="synonym">Anadara granosa</name>
    <dbReference type="NCBI Taxonomy" id="220873"/>
    <lineage>
        <taxon>Eukaryota</taxon>
        <taxon>Metazoa</taxon>
        <taxon>Spiralia</taxon>
        <taxon>Lophotrochozoa</taxon>
        <taxon>Mollusca</taxon>
        <taxon>Bivalvia</taxon>
        <taxon>Autobranchia</taxon>
        <taxon>Pteriomorphia</taxon>
        <taxon>Arcoida</taxon>
        <taxon>Arcoidea</taxon>
        <taxon>Arcidae</taxon>
        <taxon>Tegillarca</taxon>
    </lineage>
</organism>
<reference evidence="2 3" key="1">
    <citation type="submission" date="2022-12" db="EMBL/GenBank/DDBJ databases">
        <title>Chromosome-level genome of Tegillarca granosa.</title>
        <authorList>
            <person name="Kim J."/>
        </authorList>
    </citation>
    <scope>NUCLEOTIDE SEQUENCE [LARGE SCALE GENOMIC DNA]</scope>
    <source>
        <strain evidence="2">Teg-2019</strain>
        <tissue evidence="2">Adductor muscle</tissue>
    </source>
</reference>
<evidence type="ECO:0000313" key="3">
    <source>
        <dbReference type="Proteomes" id="UP001217089"/>
    </source>
</evidence>
<dbReference type="EMBL" id="JARBDR010000214">
    <property type="protein sequence ID" value="KAJ8319387.1"/>
    <property type="molecule type" value="Genomic_DNA"/>
</dbReference>
<comment type="caution">
    <text evidence="2">The sequence shown here is derived from an EMBL/GenBank/DDBJ whole genome shotgun (WGS) entry which is preliminary data.</text>
</comment>
<gene>
    <name evidence="2" type="ORF">KUTeg_004478</name>
</gene>
<protein>
    <recommendedName>
        <fullName evidence="1">BTB domain-containing protein</fullName>
    </recommendedName>
</protein>
<dbReference type="SUPFAM" id="SSF109732">
    <property type="entry name" value="HBS1-like domain"/>
    <property type="match status" value="1"/>
</dbReference>
<dbReference type="Gene3D" id="3.30.710.10">
    <property type="entry name" value="Potassium Channel Kv1.1, Chain A"/>
    <property type="match status" value="1"/>
</dbReference>
<evidence type="ECO:0000259" key="1">
    <source>
        <dbReference type="PROSITE" id="PS50097"/>
    </source>
</evidence>
<name>A0ABQ9FQ21_TEGGR</name>
<dbReference type="Gene3D" id="1.10.8.10">
    <property type="entry name" value="DNA helicase RuvA subunit, C-terminal domain"/>
    <property type="match status" value="1"/>
</dbReference>
<accession>A0ABQ9FQ21</accession>
<dbReference type="PROSITE" id="PS50097">
    <property type="entry name" value="BTB"/>
    <property type="match status" value="1"/>
</dbReference>
<evidence type="ECO:0000313" key="2">
    <source>
        <dbReference type="EMBL" id="KAJ8319387.1"/>
    </source>
</evidence>
<dbReference type="Pfam" id="PF00651">
    <property type="entry name" value="BTB"/>
    <property type="match status" value="1"/>
</dbReference>
<feature type="domain" description="BTB" evidence="1">
    <location>
        <begin position="164"/>
        <end position="231"/>
    </location>
</feature>
<dbReference type="SMART" id="SM00225">
    <property type="entry name" value="BTB"/>
    <property type="match status" value="1"/>
</dbReference>
<keyword evidence="3" id="KW-1185">Reference proteome</keyword>
<sequence>MLVGRLEQLAQVMEDKFKWREWKYLFKLGSSKVAWAVNKLCNYRMTLQSPIKQMIDMVNKEEFTASINTLGLIADPKYTNGATEEVKDKKPSKKDSHNKARYVHLSSVESLCVPPNAKNSVMAKRALELLKKKEKTDLVFEIVLVHDQGDIVIDHTHGEPIERSESERDVDVYEIPAHCVILASRCNWFSRALQSGMRESIDKKIAIHDTNPEVFSLFLEYLYSGQLKLETFSTEQLTDLLALGDRYEDRSLNYVVKNPSVTEGEMFSELPDHLKAEVENAMAAGGCDSESSAEFQVVNNSSNQTYQDVVKTINNVSISEESTSSSSSSTELLQMIEDPDLLQSCVTSLREVVGNEASDDELIHIIMSADYDINRAINFYYSLVL</sequence>